<keyword evidence="2 4" id="KW-0560">Oxidoreductase</keyword>
<dbReference type="KEGG" id="dvn:HQ394_17600"/>
<evidence type="ECO:0000313" key="8">
    <source>
        <dbReference type="Proteomes" id="UP000516369"/>
    </source>
</evidence>
<proteinExistence type="inferred from homology"/>
<feature type="domain" description="D-isomer specific 2-hydroxyacid dehydrogenase NAD-binding" evidence="6">
    <location>
        <begin position="108"/>
        <end position="288"/>
    </location>
</feature>
<evidence type="ECO:0000256" key="4">
    <source>
        <dbReference type="RuleBase" id="RU003719"/>
    </source>
</evidence>
<accession>A0A7H1N510</accession>
<dbReference type="PANTHER" id="PTHR43761">
    <property type="entry name" value="D-ISOMER SPECIFIC 2-HYDROXYACID DEHYDROGENASE FAMILY PROTEIN (AFU_ORTHOLOGUE AFUA_1G13630)"/>
    <property type="match status" value="1"/>
</dbReference>
<dbReference type="Gene3D" id="3.40.50.720">
    <property type="entry name" value="NAD(P)-binding Rossmann-like Domain"/>
    <property type="match status" value="2"/>
</dbReference>
<sequence>MTTTLVFLDRATLSPEVVLRAPGFAHRWIDYPNTRAEEVAGRAADADIVISNKVPVRREALEQLPRLKMIAVAATGYDMIDIACCRERGVVVTNVRGYSTPSVSEHTFALILALKRSLPAYSDAMRQHRWEASPLFTILDFPIRDLAGSRLGIIGKGALGQTVAAIGRAFGMTPLFAARKGTQGAEPPYTAWDEVLATSDIISLHCPLTPQTRGLIAMPEFRAMQRRPLLINTARGGLVDEADLVDAVEQGLVSGVGFDVSLREPPAVDSPLMRLVDRPNCIITPHVAWASYEAQSRLVEQLIGNIEAFVAGTPTNTL</sequence>
<evidence type="ECO:0000259" key="5">
    <source>
        <dbReference type="Pfam" id="PF00389"/>
    </source>
</evidence>
<dbReference type="PANTHER" id="PTHR43761:SF1">
    <property type="entry name" value="D-ISOMER SPECIFIC 2-HYDROXYACID DEHYDROGENASE CATALYTIC DOMAIN-CONTAINING PROTEIN-RELATED"/>
    <property type="match status" value="1"/>
</dbReference>
<gene>
    <name evidence="7" type="ORF">HQ394_17600</name>
</gene>
<dbReference type="Pfam" id="PF02826">
    <property type="entry name" value="2-Hacid_dh_C"/>
    <property type="match status" value="1"/>
</dbReference>
<dbReference type="EMBL" id="CP053923">
    <property type="protein sequence ID" value="QNT70796.1"/>
    <property type="molecule type" value="Genomic_DNA"/>
</dbReference>
<comment type="similarity">
    <text evidence="1 4">Belongs to the D-isomer specific 2-hydroxyacid dehydrogenase family.</text>
</comment>
<dbReference type="RefSeq" id="WP_190261263.1">
    <property type="nucleotide sequence ID" value="NZ_CP053923.1"/>
</dbReference>
<dbReference type="CDD" id="cd12162">
    <property type="entry name" value="2-Hacid_dh_4"/>
    <property type="match status" value="1"/>
</dbReference>
<protein>
    <submittedName>
        <fullName evidence="7">D-2-hydroxyacid dehydrogenase</fullName>
    </submittedName>
</protein>
<feature type="domain" description="D-isomer specific 2-hydroxyacid dehydrogenase catalytic" evidence="5">
    <location>
        <begin position="34"/>
        <end position="316"/>
    </location>
</feature>
<dbReference type="Pfam" id="PF00389">
    <property type="entry name" value="2-Hacid_dh"/>
    <property type="match status" value="1"/>
</dbReference>
<dbReference type="Proteomes" id="UP000516369">
    <property type="component" value="Chromosome"/>
</dbReference>
<dbReference type="SUPFAM" id="SSF51735">
    <property type="entry name" value="NAD(P)-binding Rossmann-fold domains"/>
    <property type="match status" value="1"/>
</dbReference>
<evidence type="ECO:0000256" key="3">
    <source>
        <dbReference type="ARBA" id="ARBA00023027"/>
    </source>
</evidence>
<dbReference type="AlphaFoldDB" id="A0A7H1N510"/>
<dbReference type="GO" id="GO:0051287">
    <property type="term" value="F:NAD binding"/>
    <property type="evidence" value="ECO:0007669"/>
    <property type="project" value="InterPro"/>
</dbReference>
<name>A0A7H1N510_9PROT</name>
<evidence type="ECO:0000256" key="1">
    <source>
        <dbReference type="ARBA" id="ARBA00005854"/>
    </source>
</evidence>
<keyword evidence="8" id="KW-1185">Reference proteome</keyword>
<dbReference type="InterPro" id="IPR006140">
    <property type="entry name" value="D-isomer_DH_NAD-bd"/>
</dbReference>
<keyword evidence="3" id="KW-0520">NAD</keyword>
<organism evidence="7 8">
    <name type="scientific">Defluviicoccus vanus</name>
    <dbReference type="NCBI Taxonomy" id="111831"/>
    <lineage>
        <taxon>Bacteria</taxon>
        <taxon>Pseudomonadati</taxon>
        <taxon>Pseudomonadota</taxon>
        <taxon>Alphaproteobacteria</taxon>
        <taxon>Rhodospirillales</taxon>
        <taxon>Rhodospirillaceae</taxon>
        <taxon>Defluviicoccus</taxon>
    </lineage>
</organism>
<dbReference type="InterPro" id="IPR050418">
    <property type="entry name" value="D-iso_2-hydroxyacid_DH_PdxB"/>
</dbReference>
<evidence type="ECO:0000259" key="6">
    <source>
        <dbReference type="Pfam" id="PF02826"/>
    </source>
</evidence>
<dbReference type="InterPro" id="IPR036291">
    <property type="entry name" value="NAD(P)-bd_dom_sf"/>
</dbReference>
<dbReference type="SUPFAM" id="SSF52283">
    <property type="entry name" value="Formate/glycerate dehydrogenase catalytic domain-like"/>
    <property type="match status" value="1"/>
</dbReference>
<evidence type="ECO:0000256" key="2">
    <source>
        <dbReference type="ARBA" id="ARBA00023002"/>
    </source>
</evidence>
<dbReference type="GO" id="GO:0016616">
    <property type="term" value="F:oxidoreductase activity, acting on the CH-OH group of donors, NAD or NADP as acceptor"/>
    <property type="evidence" value="ECO:0007669"/>
    <property type="project" value="InterPro"/>
</dbReference>
<evidence type="ECO:0000313" key="7">
    <source>
        <dbReference type="EMBL" id="QNT70796.1"/>
    </source>
</evidence>
<reference evidence="7 8" key="1">
    <citation type="submission" date="2020-05" db="EMBL/GenBank/DDBJ databases">
        <title>Complete closed genome sequence of Defluviicoccus vanus.</title>
        <authorList>
            <person name="Bessarab I."/>
            <person name="Arumugam K."/>
            <person name="Maszenan A.M."/>
            <person name="Seviour R.J."/>
            <person name="Williams R.B."/>
        </authorList>
    </citation>
    <scope>NUCLEOTIDE SEQUENCE [LARGE SCALE GENOMIC DNA]</scope>
    <source>
        <strain evidence="7 8">Ben 114</strain>
    </source>
</reference>
<dbReference type="InterPro" id="IPR006139">
    <property type="entry name" value="D-isomer_2_OHA_DH_cat_dom"/>
</dbReference>